<comment type="caution">
    <text evidence="8">The sequence shown here is derived from an EMBL/GenBank/DDBJ whole genome shotgun (WGS) entry which is preliminary data.</text>
</comment>
<evidence type="ECO:0000256" key="6">
    <source>
        <dbReference type="SAM" id="SignalP"/>
    </source>
</evidence>
<feature type="domain" description="Glycine zipper 2TM" evidence="7">
    <location>
        <begin position="63"/>
        <end position="101"/>
    </location>
</feature>
<dbReference type="PANTHER" id="PTHR35603:SF1">
    <property type="entry name" value="OUTER MEMBRANE LIPOPROTEIN SLYB"/>
    <property type="match status" value="1"/>
</dbReference>
<comment type="subcellular location">
    <subcellularLocation>
        <location evidence="1">Cell outer membrane</location>
        <topology evidence="1">Lipid-anchor</topology>
    </subcellularLocation>
</comment>
<keyword evidence="3" id="KW-0472">Membrane</keyword>
<evidence type="ECO:0000256" key="5">
    <source>
        <dbReference type="ARBA" id="ARBA00023288"/>
    </source>
</evidence>
<dbReference type="InterPro" id="IPR051407">
    <property type="entry name" value="Bact_OM_lipoprot/Surf_antigen"/>
</dbReference>
<protein>
    <submittedName>
        <fullName evidence="8">Glycine zipper 2TM domain-containing protein</fullName>
    </submittedName>
</protein>
<name>A0ABT5J1T8_9NEIS</name>
<feature type="chain" id="PRO_5046475500" evidence="6">
    <location>
        <begin position="28"/>
        <end position="152"/>
    </location>
</feature>
<evidence type="ECO:0000256" key="3">
    <source>
        <dbReference type="ARBA" id="ARBA00023136"/>
    </source>
</evidence>
<dbReference type="RefSeq" id="WP_272753002.1">
    <property type="nucleotide sequence ID" value="NZ_JAQQLF010000025.1"/>
</dbReference>
<dbReference type="Proteomes" id="UP001219956">
    <property type="component" value="Unassembled WGS sequence"/>
</dbReference>
<dbReference type="PANTHER" id="PTHR35603">
    <property type="match status" value="1"/>
</dbReference>
<evidence type="ECO:0000256" key="2">
    <source>
        <dbReference type="ARBA" id="ARBA00022729"/>
    </source>
</evidence>
<dbReference type="EMBL" id="JAQQLF010000025">
    <property type="protein sequence ID" value="MDC7718780.1"/>
    <property type="molecule type" value="Genomic_DNA"/>
</dbReference>
<evidence type="ECO:0000259" key="7">
    <source>
        <dbReference type="Pfam" id="PF05433"/>
    </source>
</evidence>
<keyword evidence="2 6" id="KW-0732">Signal</keyword>
<keyword evidence="9" id="KW-1185">Reference proteome</keyword>
<evidence type="ECO:0000313" key="9">
    <source>
        <dbReference type="Proteomes" id="UP001219956"/>
    </source>
</evidence>
<keyword evidence="5" id="KW-0449">Lipoprotein</keyword>
<accession>A0ABT5J1T8</accession>
<evidence type="ECO:0000313" key="8">
    <source>
        <dbReference type="EMBL" id="MDC7718780.1"/>
    </source>
</evidence>
<evidence type="ECO:0000256" key="4">
    <source>
        <dbReference type="ARBA" id="ARBA00023139"/>
    </source>
</evidence>
<keyword evidence="4" id="KW-0564">Palmitate</keyword>
<proteinExistence type="predicted"/>
<reference evidence="8 9" key="1">
    <citation type="submission" date="2023-01" db="EMBL/GenBank/DDBJ databases">
        <title>Novel species of the genus Vogesella isolated from rivers.</title>
        <authorList>
            <person name="Lu H."/>
        </authorList>
    </citation>
    <scope>NUCLEOTIDE SEQUENCE [LARGE SCALE GENOMIC DNA]</scope>
    <source>
        <strain evidence="8 9">DC21W</strain>
    </source>
</reference>
<gene>
    <name evidence="8" type="ORF">PQU95_16390</name>
</gene>
<dbReference type="InterPro" id="IPR008816">
    <property type="entry name" value="Gly_zipper_2TM_dom"/>
</dbReference>
<feature type="signal peptide" evidence="6">
    <location>
        <begin position="1"/>
        <end position="27"/>
    </location>
</feature>
<dbReference type="PROSITE" id="PS51257">
    <property type="entry name" value="PROKAR_LIPOPROTEIN"/>
    <property type="match status" value="1"/>
</dbReference>
<dbReference type="Pfam" id="PF05433">
    <property type="entry name" value="Rick_17kDa_Anti"/>
    <property type="match status" value="1"/>
</dbReference>
<organism evidence="8 9">
    <name type="scientific">Vogesella aquatica</name>
    <dbReference type="NCBI Taxonomy" id="2984206"/>
    <lineage>
        <taxon>Bacteria</taxon>
        <taxon>Pseudomonadati</taxon>
        <taxon>Pseudomonadota</taxon>
        <taxon>Betaproteobacteria</taxon>
        <taxon>Neisseriales</taxon>
        <taxon>Chromobacteriaceae</taxon>
        <taxon>Vogesella</taxon>
    </lineage>
</organism>
<evidence type="ECO:0000256" key="1">
    <source>
        <dbReference type="ARBA" id="ARBA00004459"/>
    </source>
</evidence>
<sequence>MKSRQILIAGMLTMVALTGCATSSDSAQVYSKGQMRQIHEVEYGKILDIKNVKMEGDKNDLLTLGGTALGGLAGSTVGKGNGSVAGAIVGAMAGGLASEAVQRNNTKNAYELTVQLEKGRTVSIVQEADVVLSVGQRVKVITGGGTARVLPM</sequence>